<feature type="compositionally biased region" description="Basic and acidic residues" evidence="5">
    <location>
        <begin position="337"/>
        <end position="361"/>
    </location>
</feature>
<dbReference type="PANTHER" id="PTHR23389:SF6">
    <property type="entry name" value="REPLICATION FACTOR C SUBUNIT 1"/>
    <property type="match status" value="1"/>
</dbReference>
<dbReference type="GO" id="GO:0005663">
    <property type="term" value="C:DNA replication factor C complex"/>
    <property type="evidence" value="ECO:0007669"/>
    <property type="project" value="InterPro"/>
</dbReference>
<dbReference type="InterPro" id="IPR008921">
    <property type="entry name" value="DNA_pol3_clamp-load_cplx_C"/>
</dbReference>
<feature type="region of interest" description="Disordered" evidence="5">
    <location>
        <begin position="925"/>
        <end position="964"/>
    </location>
</feature>
<dbReference type="GO" id="GO:0016887">
    <property type="term" value="F:ATP hydrolysis activity"/>
    <property type="evidence" value="ECO:0007669"/>
    <property type="project" value="InterPro"/>
</dbReference>
<dbReference type="GO" id="GO:0005634">
    <property type="term" value="C:nucleus"/>
    <property type="evidence" value="ECO:0007669"/>
    <property type="project" value="UniProtKB-SubCell"/>
</dbReference>
<feature type="region of interest" description="Disordered" evidence="5">
    <location>
        <begin position="27"/>
        <end position="361"/>
    </location>
</feature>
<evidence type="ECO:0000313" key="8">
    <source>
        <dbReference type="Proteomes" id="UP000746747"/>
    </source>
</evidence>
<proteinExistence type="inferred from homology"/>
<dbReference type="Pfam" id="PF25361">
    <property type="entry name" value="AAA_lid_RFC1"/>
    <property type="match status" value="1"/>
</dbReference>
<dbReference type="FunFam" id="3.40.50.300:FF:000395">
    <property type="entry name" value="Replication factor C subunit 1"/>
    <property type="match status" value="1"/>
</dbReference>
<dbReference type="SUPFAM" id="SSF48019">
    <property type="entry name" value="post-AAA+ oligomerization domain-like"/>
    <property type="match status" value="1"/>
</dbReference>
<protein>
    <recommendedName>
        <fullName evidence="6">AAA+ ATPase domain-containing protein</fullName>
    </recommendedName>
</protein>
<gene>
    <name evidence="7" type="ORF">CJOHNSTONI_LOCUS5460</name>
</gene>
<dbReference type="AlphaFoldDB" id="A0A8J2M565"/>
<name>A0A8J2M565_9BILA</name>
<evidence type="ECO:0000256" key="5">
    <source>
        <dbReference type="SAM" id="MobiDB-lite"/>
    </source>
</evidence>
<feature type="compositionally biased region" description="Basic and acidic residues" evidence="5">
    <location>
        <begin position="301"/>
        <end position="330"/>
    </location>
</feature>
<dbReference type="CDD" id="cd18140">
    <property type="entry name" value="HLD_clamp_RFC"/>
    <property type="match status" value="1"/>
</dbReference>
<keyword evidence="2" id="KW-0235">DNA replication</keyword>
<keyword evidence="4" id="KW-0067">ATP-binding</keyword>
<evidence type="ECO:0000256" key="1">
    <source>
        <dbReference type="ARBA" id="ARBA00006116"/>
    </source>
</evidence>
<dbReference type="Proteomes" id="UP000746747">
    <property type="component" value="Unassembled WGS sequence"/>
</dbReference>
<feature type="compositionally biased region" description="Basic and acidic residues" evidence="5">
    <location>
        <begin position="932"/>
        <end position="948"/>
    </location>
</feature>
<feature type="domain" description="AAA+ ATPase" evidence="6">
    <location>
        <begin position="448"/>
        <end position="587"/>
    </location>
</feature>
<feature type="compositionally biased region" description="Basic residues" evidence="5">
    <location>
        <begin position="950"/>
        <end position="964"/>
    </location>
</feature>
<dbReference type="CDD" id="cd00009">
    <property type="entry name" value="AAA"/>
    <property type="match status" value="1"/>
</dbReference>
<evidence type="ECO:0000259" key="6">
    <source>
        <dbReference type="SMART" id="SM00382"/>
    </source>
</evidence>
<dbReference type="InterPro" id="IPR013725">
    <property type="entry name" value="DNA_replication_fac_RFC1_C"/>
</dbReference>
<dbReference type="InterPro" id="IPR003959">
    <property type="entry name" value="ATPase_AAA_core"/>
</dbReference>
<evidence type="ECO:0000313" key="7">
    <source>
        <dbReference type="EMBL" id="CAG9535431.1"/>
    </source>
</evidence>
<feature type="compositionally biased region" description="Polar residues" evidence="5">
    <location>
        <begin position="217"/>
        <end position="243"/>
    </location>
</feature>
<evidence type="ECO:0000256" key="3">
    <source>
        <dbReference type="ARBA" id="ARBA00022741"/>
    </source>
</evidence>
<dbReference type="Gene3D" id="3.40.50.300">
    <property type="entry name" value="P-loop containing nucleotide triphosphate hydrolases"/>
    <property type="match status" value="1"/>
</dbReference>
<keyword evidence="8" id="KW-1185">Reference proteome</keyword>
<dbReference type="GO" id="GO:0005524">
    <property type="term" value="F:ATP binding"/>
    <property type="evidence" value="ECO:0007669"/>
    <property type="project" value="UniProtKB-UniRule"/>
</dbReference>
<feature type="compositionally biased region" description="Basic and acidic residues" evidence="5">
    <location>
        <begin position="36"/>
        <end position="50"/>
    </location>
</feature>
<dbReference type="GO" id="GO:0006281">
    <property type="term" value="P:DNA repair"/>
    <property type="evidence" value="ECO:0007669"/>
    <property type="project" value="InterPro"/>
</dbReference>
<comment type="caution">
    <text evidence="7">The sequence shown here is derived from an EMBL/GenBank/DDBJ whole genome shotgun (WGS) entry which is preliminary data.</text>
</comment>
<dbReference type="GO" id="GO:0003689">
    <property type="term" value="F:DNA clamp loader activity"/>
    <property type="evidence" value="ECO:0007669"/>
    <property type="project" value="UniProtKB-UniRule"/>
</dbReference>
<organism evidence="7 8">
    <name type="scientific">Cercopithifilaria johnstoni</name>
    <dbReference type="NCBI Taxonomy" id="2874296"/>
    <lineage>
        <taxon>Eukaryota</taxon>
        <taxon>Metazoa</taxon>
        <taxon>Ecdysozoa</taxon>
        <taxon>Nematoda</taxon>
        <taxon>Chromadorea</taxon>
        <taxon>Rhabditida</taxon>
        <taxon>Spirurina</taxon>
        <taxon>Spiruromorpha</taxon>
        <taxon>Filarioidea</taxon>
        <taxon>Onchocercidae</taxon>
        <taxon>Cercopithifilaria</taxon>
    </lineage>
</organism>
<reference evidence="7" key="1">
    <citation type="submission" date="2021-09" db="EMBL/GenBank/DDBJ databases">
        <authorList>
            <consortium name="Pathogen Informatics"/>
        </authorList>
    </citation>
    <scope>NUCLEOTIDE SEQUENCE</scope>
</reference>
<dbReference type="GO" id="GO:0006260">
    <property type="term" value="P:DNA replication"/>
    <property type="evidence" value="ECO:0007669"/>
    <property type="project" value="UniProtKB-KW"/>
</dbReference>
<dbReference type="Gene3D" id="1.10.8.60">
    <property type="match status" value="1"/>
</dbReference>
<dbReference type="InterPro" id="IPR027417">
    <property type="entry name" value="P-loop_NTPase"/>
</dbReference>
<feature type="compositionally biased region" description="Basic and acidic residues" evidence="5">
    <location>
        <begin position="108"/>
        <end position="122"/>
    </location>
</feature>
<dbReference type="GO" id="GO:0003677">
    <property type="term" value="F:DNA binding"/>
    <property type="evidence" value="ECO:0007669"/>
    <property type="project" value="InterPro"/>
</dbReference>
<dbReference type="SMART" id="SM00382">
    <property type="entry name" value="AAA"/>
    <property type="match status" value="1"/>
</dbReference>
<keyword evidence="3" id="KW-0547">Nucleotide-binding</keyword>
<evidence type="ECO:0000256" key="4">
    <source>
        <dbReference type="ARBA" id="ARBA00022840"/>
    </source>
</evidence>
<dbReference type="EMBL" id="CAKAEH010001376">
    <property type="protein sequence ID" value="CAG9535431.1"/>
    <property type="molecule type" value="Genomic_DNA"/>
</dbReference>
<feature type="compositionally biased region" description="Basic and acidic residues" evidence="5">
    <location>
        <begin position="166"/>
        <end position="183"/>
    </location>
</feature>
<dbReference type="InterPro" id="IPR003593">
    <property type="entry name" value="AAA+_ATPase"/>
</dbReference>
<dbReference type="Pfam" id="PF00004">
    <property type="entry name" value="AAA"/>
    <property type="match status" value="1"/>
</dbReference>
<sequence>MHTYANENIRDIRRYFGANVGKSALTELRASQGSPKRTDGRSQIAREKPSKKPLTADIMLSDASDDENPLPRFLRKELHKKRAKKRILLSSDDDDDLPPSVSQVRPPKRGEKITLKEVESKSTESLLKRTSHTASDEELDKREDMDGFVPAPPTKKKRRRTPSNQEKLDFSRLDAIRKKDSQKKTKTNLAPELEAINPAEFFRNFGRISTERKKGTEQSGSAIRKTNSSEKNVQVTISPQTSPRKSKRETASENKKGRKTVGLNDENCKSSQPSTRSSKTKKSPESASVKSTTVKKGIAILKKEGQMEVTKKRKENHEIGRKVDINDGTDKTMTTDIIREKEVPRSGKNTRKPEQKSSKVTKALDRETSMLDELAKTKSSAREEAYLPWVDKYKPSNIKHLIGQNGEKSPMNKLLGWLRNWAKNHLGVSGKQKKARPPPWLAQSDGTAFKAVMLSGPPGVGKTTCAILACKELKLRYVEKNASDVRNKKVLEAQTSEVIGCEQIDHYVKGSITREMNTSSEITHVLIMDEVDGMSGNDDRAGIGELIQMIKETLIPIICICNDRQSQKMRSLVNYCFDVRFQRPRAEQIRARLLTIACQERLKVDKETIDEIIEASQHDVRQSIYNLHLLCLGKNGVEMQSKDAAINPFEAARRLLNVDTEMWEKQRMFFVDPSIMPLFVQENYPFVQSSKMSTSERLCALRKAANSISEGDIIDRIIRTTGAWTLLNEQALFSSVAPTSYMNGHMKGVINFPSWLGKNSTFIRRQRLLRQLATHTYLRTFAAVFPMVLDYVPVLRHNYCRPLLDKENDGVNDVMNLYKEYNLVRDDIESVAELAVWPGLTDPGAAIPIRVKAALTRTLNKEHIILPYAMDNLIKGRKKLGGGLDLNLEVDEEGNLIEQIGDENDLEDSGGESNNDDTFAGVILKKGNSANENKKTRGGKVEHVDGRGARAVRRATGRGRGNKK</sequence>
<comment type="similarity">
    <text evidence="1">Belongs to the activator 1 large subunit family.</text>
</comment>
<evidence type="ECO:0000256" key="2">
    <source>
        <dbReference type="ARBA" id="ARBA00022705"/>
    </source>
</evidence>
<accession>A0A8J2M565</accession>
<dbReference type="OrthoDB" id="446168at2759"/>
<dbReference type="SUPFAM" id="SSF52540">
    <property type="entry name" value="P-loop containing nucleoside triphosphate hydrolases"/>
    <property type="match status" value="1"/>
</dbReference>
<dbReference type="InterPro" id="IPR047854">
    <property type="entry name" value="RFC_lid"/>
</dbReference>
<feature type="compositionally biased region" description="Basic residues" evidence="5">
    <location>
        <begin position="77"/>
        <end position="87"/>
    </location>
</feature>
<dbReference type="Gene3D" id="1.20.272.10">
    <property type="match status" value="1"/>
</dbReference>
<dbReference type="Pfam" id="PF08519">
    <property type="entry name" value="RFC1"/>
    <property type="match status" value="1"/>
</dbReference>
<dbReference type="PANTHER" id="PTHR23389">
    <property type="entry name" value="CHROMOSOME TRANSMISSION FIDELITY FACTOR 18"/>
    <property type="match status" value="1"/>
</dbReference>